<comment type="caution">
    <text evidence="2">The sequence shown here is derived from an EMBL/GenBank/DDBJ whole genome shotgun (WGS) entry which is preliminary data.</text>
</comment>
<sequence>MGWCDVCVQLGRLFSPLTSLQLTNLPILRREEWSPPTYPQMIGIIIITMSSVFFTSSGIDLTICSWKSRHLFFSLSLSAFAIYWISYLIQQMRSDRFWIHNLFSGYHIY</sequence>
<protein>
    <submittedName>
        <fullName evidence="2">Uncharacterized protein</fullName>
    </submittedName>
</protein>
<keyword evidence="1" id="KW-0812">Transmembrane</keyword>
<gene>
    <name evidence="2" type="ORF">CDAR_103931</name>
</gene>
<accession>A0AAV4T0S7</accession>
<feature type="transmembrane region" description="Helical" evidence="1">
    <location>
        <begin position="71"/>
        <end position="89"/>
    </location>
</feature>
<evidence type="ECO:0000313" key="3">
    <source>
        <dbReference type="Proteomes" id="UP001054837"/>
    </source>
</evidence>
<keyword evidence="1" id="KW-0472">Membrane</keyword>
<name>A0AAV4T0S7_9ARAC</name>
<organism evidence="2 3">
    <name type="scientific">Caerostris darwini</name>
    <dbReference type="NCBI Taxonomy" id="1538125"/>
    <lineage>
        <taxon>Eukaryota</taxon>
        <taxon>Metazoa</taxon>
        <taxon>Ecdysozoa</taxon>
        <taxon>Arthropoda</taxon>
        <taxon>Chelicerata</taxon>
        <taxon>Arachnida</taxon>
        <taxon>Araneae</taxon>
        <taxon>Araneomorphae</taxon>
        <taxon>Entelegynae</taxon>
        <taxon>Araneoidea</taxon>
        <taxon>Araneidae</taxon>
        <taxon>Caerostris</taxon>
    </lineage>
</organism>
<dbReference type="Proteomes" id="UP001054837">
    <property type="component" value="Unassembled WGS sequence"/>
</dbReference>
<proteinExistence type="predicted"/>
<reference evidence="2 3" key="1">
    <citation type="submission" date="2021-06" db="EMBL/GenBank/DDBJ databases">
        <title>Caerostris darwini draft genome.</title>
        <authorList>
            <person name="Kono N."/>
            <person name="Arakawa K."/>
        </authorList>
    </citation>
    <scope>NUCLEOTIDE SEQUENCE [LARGE SCALE GENOMIC DNA]</scope>
</reference>
<keyword evidence="3" id="KW-1185">Reference proteome</keyword>
<evidence type="ECO:0000313" key="2">
    <source>
        <dbReference type="EMBL" id="GIY38889.1"/>
    </source>
</evidence>
<dbReference type="EMBL" id="BPLQ01008687">
    <property type="protein sequence ID" value="GIY38889.1"/>
    <property type="molecule type" value="Genomic_DNA"/>
</dbReference>
<evidence type="ECO:0000256" key="1">
    <source>
        <dbReference type="SAM" id="Phobius"/>
    </source>
</evidence>
<keyword evidence="1" id="KW-1133">Transmembrane helix</keyword>
<dbReference type="AlphaFoldDB" id="A0AAV4T0S7"/>
<feature type="transmembrane region" description="Helical" evidence="1">
    <location>
        <begin position="38"/>
        <end position="59"/>
    </location>
</feature>